<accession>A0A367XJG9</accession>
<proteinExistence type="predicted"/>
<reference evidence="1 2" key="1">
    <citation type="submission" date="2014-07" db="EMBL/GenBank/DDBJ databases">
        <title>Draft genome sequence of Thalassospira profundimaris S25-3-2.</title>
        <authorList>
            <person name="Lai Q."/>
            <person name="Shao Z."/>
        </authorList>
    </citation>
    <scope>NUCLEOTIDE SEQUENCE [LARGE SCALE GENOMIC DNA]</scope>
    <source>
        <strain evidence="1 2">S25-3-2</strain>
    </source>
</reference>
<sequence length="92" mass="10960">MMTQTMNAPSSLIRSRHLAGKTVARRNVGFLRRLYESWQMRREDRNRIRALEKLDEMILRDVTGLSRAQLEVALRLPENVARREIARHMCRR</sequence>
<comment type="caution">
    <text evidence="1">The sequence shown here is derived from an EMBL/GenBank/DDBJ whole genome shotgun (WGS) entry which is preliminary data.</text>
</comment>
<dbReference type="EMBL" id="JPWH01000002">
    <property type="protein sequence ID" value="RCK53794.1"/>
    <property type="molecule type" value="Genomic_DNA"/>
</dbReference>
<evidence type="ECO:0000313" key="1">
    <source>
        <dbReference type="EMBL" id="RCK53794.1"/>
    </source>
</evidence>
<dbReference type="RefSeq" id="WP_114087215.1">
    <property type="nucleotide sequence ID" value="NZ_JPWH01000002.1"/>
</dbReference>
<dbReference type="OrthoDB" id="7364703at2"/>
<dbReference type="Proteomes" id="UP000252517">
    <property type="component" value="Unassembled WGS sequence"/>
</dbReference>
<name>A0A367XJG9_9PROT</name>
<gene>
    <name evidence="1" type="ORF">TH25_04675</name>
</gene>
<evidence type="ECO:0000313" key="2">
    <source>
        <dbReference type="Proteomes" id="UP000252517"/>
    </source>
</evidence>
<protein>
    <submittedName>
        <fullName evidence="1">Uncharacterized protein</fullName>
    </submittedName>
</protein>
<organism evidence="1 2">
    <name type="scientific">Thalassospira profundimaris</name>
    <dbReference type="NCBI Taxonomy" id="502049"/>
    <lineage>
        <taxon>Bacteria</taxon>
        <taxon>Pseudomonadati</taxon>
        <taxon>Pseudomonadota</taxon>
        <taxon>Alphaproteobacteria</taxon>
        <taxon>Rhodospirillales</taxon>
        <taxon>Thalassospiraceae</taxon>
        <taxon>Thalassospira</taxon>
    </lineage>
</organism>
<dbReference type="AlphaFoldDB" id="A0A367XJG9"/>